<comment type="caution">
    <text evidence="6">The sequence shown here is derived from an EMBL/GenBank/DDBJ whole genome shotgun (WGS) entry which is preliminary data.</text>
</comment>
<dbReference type="CDD" id="cd03220">
    <property type="entry name" value="ABC_KpsT_Wzt"/>
    <property type="match status" value="1"/>
</dbReference>
<dbReference type="GO" id="GO:0016887">
    <property type="term" value="F:ATP hydrolysis activity"/>
    <property type="evidence" value="ECO:0007669"/>
    <property type="project" value="InterPro"/>
</dbReference>
<dbReference type="PROSITE" id="PS50893">
    <property type="entry name" value="ABC_TRANSPORTER_2"/>
    <property type="match status" value="1"/>
</dbReference>
<evidence type="ECO:0000313" key="7">
    <source>
        <dbReference type="Proteomes" id="UP000005070"/>
    </source>
</evidence>
<protein>
    <submittedName>
        <fullName evidence="6">ABC transporter, ATP-binding protein</fullName>
    </submittedName>
</protein>
<dbReference type="SMART" id="SM00382">
    <property type="entry name" value="AAA"/>
    <property type="match status" value="1"/>
</dbReference>
<dbReference type="GO" id="GO:0016020">
    <property type="term" value="C:membrane"/>
    <property type="evidence" value="ECO:0007669"/>
    <property type="project" value="InterPro"/>
</dbReference>
<dbReference type="PANTHER" id="PTHR46743">
    <property type="entry name" value="TEICHOIC ACIDS EXPORT ATP-BINDING PROTEIN TAGH"/>
    <property type="match status" value="1"/>
</dbReference>
<keyword evidence="4 6" id="KW-0067">ATP-binding</keyword>
<dbReference type="EMBL" id="AICQ01000054">
    <property type="protein sequence ID" value="EID18490.1"/>
    <property type="molecule type" value="Genomic_DNA"/>
</dbReference>
<reference evidence="6 7" key="1">
    <citation type="submission" date="2012-01" db="EMBL/GenBank/DDBJ databases">
        <authorList>
            <person name="Harkins D.M."/>
            <person name="Madupu R."/>
            <person name="Durkin A.S."/>
            <person name="Torralba M."/>
            <person name="Methe B."/>
            <person name="Sutton G.G."/>
            <person name="Nelson K.E."/>
        </authorList>
    </citation>
    <scope>NUCLEOTIDE SEQUENCE [LARGE SCALE GENOMIC DNA]</scope>
    <source>
        <strain evidence="6 7">SK53</strain>
    </source>
</reference>
<name>A0AAD2Y3E8_STRCV</name>
<dbReference type="Gene3D" id="3.40.50.300">
    <property type="entry name" value="P-loop containing nucleotide triphosphate hydrolases"/>
    <property type="match status" value="1"/>
</dbReference>
<gene>
    <name evidence="6" type="ORF">HMPREF1044_0650</name>
</gene>
<dbReference type="PANTHER" id="PTHR46743:SF2">
    <property type="entry name" value="TEICHOIC ACIDS EXPORT ATP-BINDING PROTEIN TAGH"/>
    <property type="match status" value="1"/>
</dbReference>
<evidence type="ECO:0000256" key="1">
    <source>
        <dbReference type="ARBA" id="ARBA00005417"/>
    </source>
</evidence>
<dbReference type="InterPro" id="IPR017871">
    <property type="entry name" value="ABC_transporter-like_CS"/>
</dbReference>
<dbReference type="InterPro" id="IPR003439">
    <property type="entry name" value="ABC_transporter-like_ATP-bd"/>
</dbReference>
<comment type="similarity">
    <text evidence="1">Belongs to the ABC transporter superfamily.</text>
</comment>
<dbReference type="GO" id="GO:0140359">
    <property type="term" value="F:ABC-type transporter activity"/>
    <property type="evidence" value="ECO:0007669"/>
    <property type="project" value="InterPro"/>
</dbReference>
<keyword evidence="3" id="KW-0547">Nucleotide-binding</keyword>
<evidence type="ECO:0000256" key="2">
    <source>
        <dbReference type="ARBA" id="ARBA00022448"/>
    </source>
</evidence>
<organism evidence="6 7">
    <name type="scientific">Streptococcus constellatus subsp. constellatus SK53</name>
    <dbReference type="NCBI Taxonomy" id="1095730"/>
    <lineage>
        <taxon>Bacteria</taxon>
        <taxon>Bacillati</taxon>
        <taxon>Bacillota</taxon>
        <taxon>Bacilli</taxon>
        <taxon>Lactobacillales</taxon>
        <taxon>Streptococcaceae</taxon>
        <taxon>Streptococcus</taxon>
        <taxon>Streptococcus anginosus group</taxon>
    </lineage>
</organism>
<evidence type="ECO:0000259" key="5">
    <source>
        <dbReference type="PROSITE" id="PS50893"/>
    </source>
</evidence>
<dbReference type="InterPro" id="IPR027417">
    <property type="entry name" value="P-loop_NTPase"/>
</dbReference>
<evidence type="ECO:0000256" key="4">
    <source>
        <dbReference type="ARBA" id="ARBA00022840"/>
    </source>
</evidence>
<dbReference type="SUPFAM" id="SSF52540">
    <property type="entry name" value="P-loop containing nucleoside triphosphate hydrolases"/>
    <property type="match status" value="1"/>
</dbReference>
<evidence type="ECO:0000313" key="6">
    <source>
        <dbReference type="EMBL" id="EID18490.1"/>
    </source>
</evidence>
<dbReference type="InterPro" id="IPR003593">
    <property type="entry name" value="AAA+_ATPase"/>
</dbReference>
<dbReference type="GeneID" id="93847208"/>
<dbReference type="AlphaFoldDB" id="A0AAD2Y3E8"/>
<sequence>MSNNIAVKIDHVSKFFRLPTEATQSLRTSLVNRFKGIKGYKEQHVLKDISFEVEKGDFFGIVGRNGSGKSTLLKIISEIYVPEKGTVTIDGKLVSFIELGVGFNPELTGRENVYMNGAMLGFSTEEIDTMYDDIVEFAELEEFMNQKLKNYSSGMQVRLAFSVAIKAQGDILILDEVLAVGDEAFQRKCNDYFMERKKSGKTTILVTHDMNAVKKYCNKAVLIEDGLIKVVGAPDDVANQYSLDNASQKKALNDDFTAEHEAISDLKVELLTPAQITPNQEIKFEISYQVKQDIPTYIAFSLTDIDRSIWIYNDNSFDDMTNGKGEKRFVYTCSLAEVNDIKLKLQVSVRDHHDQILAFANSKNTPIILINRNDISDDDISAKDSATGLIQRNGSWIISQ</sequence>
<keyword evidence="2" id="KW-0813">Transport</keyword>
<dbReference type="GO" id="GO:0005524">
    <property type="term" value="F:ATP binding"/>
    <property type="evidence" value="ECO:0007669"/>
    <property type="project" value="UniProtKB-KW"/>
</dbReference>
<dbReference type="RefSeq" id="WP_006270670.1">
    <property type="nucleotide sequence ID" value="NZ_AICQ01000054.1"/>
</dbReference>
<dbReference type="PROSITE" id="PS00211">
    <property type="entry name" value="ABC_TRANSPORTER_1"/>
    <property type="match status" value="1"/>
</dbReference>
<dbReference type="Pfam" id="PF00005">
    <property type="entry name" value="ABC_tran"/>
    <property type="match status" value="1"/>
</dbReference>
<proteinExistence type="inferred from homology"/>
<dbReference type="InterPro" id="IPR015860">
    <property type="entry name" value="ABC_transpr_TagH-like"/>
</dbReference>
<dbReference type="InterPro" id="IPR050683">
    <property type="entry name" value="Bact_Polysacc_Export_ATP-bd"/>
</dbReference>
<evidence type="ECO:0000256" key="3">
    <source>
        <dbReference type="ARBA" id="ARBA00022741"/>
    </source>
</evidence>
<accession>A0AAD2Y3E8</accession>
<dbReference type="Proteomes" id="UP000005070">
    <property type="component" value="Unassembled WGS sequence"/>
</dbReference>
<feature type="domain" description="ABC transporter" evidence="5">
    <location>
        <begin position="26"/>
        <end position="250"/>
    </location>
</feature>